<proteinExistence type="predicted"/>
<protein>
    <submittedName>
        <fullName evidence="2">Uncharacterized protein</fullName>
    </submittedName>
</protein>
<name>A0A6A5VKM4_9PLEO</name>
<dbReference type="Proteomes" id="UP000800036">
    <property type="component" value="Unassembled WGS sequence"/>
</dbReference>
<gene>
    <name evidence="2" type="ORF">BU23DRAFT_550518</name>
</gene>
<dbReference type="EMBL" id="ML976662">
    <property type="protein sequence ID" value="KAF1977844.1"/>
    <property type="molecule type" value="Genomic_DNA"/>
</dbReference>
<evidence type="ECO:0000313" key="3">
    <source>
        <dbReference type="Proteomes" id="UP000800036"/>
    </source>
</evidence>
<keyword evidence="3" id="KW-1185">Reference proteome</keyword>
<evidence type="ECO:0000313" key="2">
    <source>
        <dbReference type="EMBL" id="KAF1977844.1"/>
    </source>
</evidence>
<organism evidence="2 3">
    <name type="scientific">Bimuria novae-zelandiae CBS 107.79</name>
    <dbReference type="NCBI Taxonomy" id="1447943"/>
    <lineage>
        <taxon>Eukaryota</taxon>
        <taxon>Fungi</taxon>
        <taxon>Dikarya</taxon>
        <taxon>Ascomycota</taxon>
        <taxon>Pezizomycotina</taxon>
        <taxon>Dothideomycetes</taxon>
        <taxon>Pleosporomycetidae</taxon>
        <taxon>Pleosporales</taxon>
        <taxon>Massarineae</taxon>
        <taxon>Didymosphaeriaceae</taxon>
        <taxon>Bimuria</taxon>
    </lineage>
</organism>
<feature type="region of interest" description="Disordered" evidence="1">
    <location>
        <begin position="1"/>
        <end position="26"/>
    </location>
</feature>
<dbReference type="AlphaFoldDB" id="A0A6A5VKM4"/>
<reference evidence="2" key="1">
    <citation type="journal article" date="2020" name="Stud. Mycol.">
        <title>101 Dothideomycetes genomes: a test case for predicting lifestyles and emergence of pathogens.</title>
        <authorList>
            <person name="Haridas S."/>
            <person name="Albert R."/>
            <person name="Binder M."/>
            <person name="Bloem J."/>
            <person name="Labutti K."/>
            <person name="Salamov A."/>
            <person name="Andreopoulos B."/>
            <person name="Baker S."/>
            <person name="Barry K."/>
            <person name="Bills G."/>
            <person name="Bluhm B."/>
            <person name="Cannon C."/>
            <person name="Castanera R."/>
            <person name="Culley D."/>
            <person name="Daum C."/>
            <person name="Ezra D."/>
            <person name="Gonzalez J."/>
            <person name="Henrissat B."/>
            <person name="Kuo A."/>
            <person name="Liang C."/>
            <person name="Lipzen A."/>
            <person name="Lutzoni F."/>
            <person name="Magnuson J."/>
            <person name="Mondo S."/>
            <person name="Nolan M."/>
            <person name="Ohm R."/>
            <person name="Pangilinan J."/>
            <person name="Park H.-J."/>
            <person name="Ramirez L."/>
            <person name="Alfaro M."/>
            <person name="Sun H."/>
            <person name="Tritt A."/>
            <person name="Yoshinaga Y."/>
            <person name="Zwiers L.-H."/>
            <person name="Turgeon B."/>
            <person name="Goodwin S."/>
            <person name="Spatafora J."/>
            <person name="Crous P."/>
            <person name="Grigoriev I."/>
        </authorList>
    </citation>
    <scope>NUCLEOTIDE SEQUENCE</scope>
    <source>
        <strain evidence="2">CBS 107.79</strain>
    </source>
</reference>
<sequence>MADPFHFPEPSEHDPSSPTSPPESVLRRKKPFVPPGFAVSTTITSHGYQAGELHLLEDIKCHDHRQRYPEVEALVQMFFRIGAILLDLSVLIAVGILDAKSDVFTTAKTVYAVVSMSLQSLERLMVDVEGIGWVLAPSQHGGVGLARQSAA</sequence>
<accession>A0A6A5VKM4</accession>
<dbReference type="OrthoDB" id="3748943at2759"/>
<evidence type="ECO:0000256" key="1">
    <source>
        <dbReference type="SAM" id="MobiDB-lite"/>
    </source>
</evidence>